<dbReference type="Pfam" id="PF13531">
    <property type="entry name" value="SBP_bac_11"/>
    <property type="match status" value="1"/>
</dbReference>
<dbReference type="Proteomes" id="UP000320813">
    <property type="component" value="Unassembled WGS sequence"/>
</dbReference>
<dbReference type="SUPFAM" id="SSF53850">
    <property type="entry name" value="Periplasmic binding protein-like II"/>
    <property type="match status" value="1"/>
</dbReference>
<dbReference type="NCBIfam" id="TIGR01256">
    <property type="entry name" value="modA"/>
    <property type="match status" value="1"/>
</dbReference>
<keyword evidence="5" id="KW-0500">Molybdenum</keyword>
<dbReference type="PANTHER" id="PTHR30632:SF16">
    <property type="entry name" value="MOLYBDATE_TUNGSTATE-BINDING PROTEIN WTPA"/>
    <property type="match status" value="1"/>
</dbReference>
<comment type="similarity">
    <text evidence="2">Belongs to the bacterial solute-binding protein 1 family. WtpA subfamily.</text>
</comment>
<proteinExistence type="inferred from homology"/>
<organism evidence="6 7">
    <name type="scientific">Candidatus Acidulodesulfobacterium ferriphilum</name>
    <dbReference type="NCBI Taxonomy" id="2597223"/>
    <lineage>
        <taxon>Bacteria</taxon>
        <taxon>Deltaproteobacteria</taxon>
        <taxon>Candidatus Acidulodesulfobacterales</taxon>
        <taxon>Candidatus Acidulodesulfobacterium</taxon>
    </lineage>
</organism>
<dbReference type="GO" id="GO:0046872">
    <property type="term" value="F:metal ion binding"/>
    <property type="evidence" value="ECO:0007669"/>
    <property type="project" value="UniProtKB-KW"/>
</dbReference>
<feature type="binding site" evidence="5">
    <location>
        <position position="158"/>
    </location>
    <ligand>
        <name>molybdate</name>
        <dbReference type="ChEBI" id="CHEBI:36264"/>
    </ligand>
</feature>
<reference evidence="6 7" key="1">
    <citation type="submission" date="2019-01" db="EMBL/GenBank/DDBJ databases">
        <title>Insights into ecological role of a new deltaproteobacterial order Candidatus Sinidesulfobacterales (Sva0485) by metagenomics and metatranscriptomics.</title>
        <authorList>
            <person name="Tan S."/>
            <person name="Liu J."/>
            <person name="Fang Y."/>
            <person name="Hedlund B.P."/>
            <person name="Lian Z.H."/>
            <person name="Huang L.Y."/>
            <person name="Li J.T."/>
            <person name="Huang L.N."/>
            <person name="Li W.J."/>
            <person name="Jiang H.C."/>
            <person name="Dong H.L."/>
            <person name="Shu W.S."/>
        </authorList>
    </citation>
    <scope>NUCLEOTIDE SEQUENCE [LARGE SCALE GENOMIC DNA]</scope>
    <source>
        <strain evidence="6">AP3</strain>
    </source>
</reference>
<dbReference type="PANTHER" id="PTHR30632">
    <property type="entry name" value="MOLYBDATE-BINDING PERIPLASMIC PROTEIN"/>
    <property type="match status" value="1"/>
</dbReference>
<comment type="caution">
    <text evidence="6">The sequence shown here is derived from an EMBL/GenBank/DDBJ whole genome shotgun (WGS) entry which is preliminary data.</text>
</comment>
<sequence>MKNHIKSILRFEYLSLFLALLSISFVSFTTFNITAANAITLRIMAADALPKPITEIGNIFKKEHPGAKIDYDFLGAGVLKGDIEEGAPCDVFLSANGKFQRQLKRKGFLNSYRVFAYDYLAAATPYNNPAHVTKSNLIQKLMDANVTLATSSPHSDPAGDYTWKMFKIIDKNIPGAFEKITNHVNHLLDAALVMPILENGDTDLGILYTSQLLELKRSGAKINIIKIPKKYNTHAKFTAAVLNQSKHKALDEDFVKLLFSKKGKKILKHWGFSPVNSAK</sequence>
<dbReference type="PIRSF" id="PIRSF004846">
    <property type="entry name" value="ModA"/>
    <property type="match status" value="1"/>
</dbReference>
<dbReference type="InterPro" id="IPR050682">
    <property type="entry name" value="ModA/WtpA"/>
</dbReference>
<evidence type="ECO:0000256" key="2">
    <source>
        <dbReference type="ARBA" id="ARBA00009438"/>
    </source>
</evidence>
<keyword evidence="4" id="KW-0732">Signal</keyword>
<feature type="binding site" evidence="5">
    <location>
        <position position="208"/>
    </location>
    <ligand>
        <name>molybdate</name>
        <dbReference type="ChEBI" id="CHEBI:36264"/>
    </ligand>
</feature>
<evidence type="ECO:0000256" key="1">
    <source>
        <dbReference type="ARBA" id="ARBA00009175"/>
    </source>
</evidence>
<dbReference type="EMBL" id="SGBD01000005">
    <property type="protein sequence ID" value="RZD13931.1"/>
    <property type="molecule type" value="Genomic_DNA"/>
</dbReference>
<protein>
    <submittedName>
        <fullName evidence="6">Molybdate ABC transporter substrate-binding protein</fullName>
    </submittedName>
</protein>
<evidence type="ECO:0000256" key="4">
    <source>
        <dbReference type="ARBA" id="ARBA00022729"/>
    </source>
</evidence>
<dbReference type="GO" id="GO:0030973">
    <property type="term" value="F:molybdate ion binding"/>
    <property type="evidence" value="ECO:0007669"/>
    <property type="project" value="TreeGrafter"/>
</dbReference>
<dbReference type="GO" id="GO:0015689">
    <property type="term" value="P:molybdate ion transport"/>
    <property type="evidence" value="ECO:0007669"/>
    <property type="project" value="InterPro"/>
</dbReference>
<dbReference type="Gene3D" id="3.40.190.10">
    <property type="entry name" value="Periplasmic binding protein-like II"/>
    <property type="match status" value="2"/>
</dbReference>
<dbReference type="AlphaFoldDB" id="A0A519B9F6"/>
<gene>
    <name evidence="6" type="primary">modA</name>
    <name evidence="6" type="ORF">EVJ47_08350</name>
</gene>
<dbReference type="InterPro" id="IPR005950">
    <property type="entry name" value="ModA"/>
</dbReference>
<evidence type="ECO:0000256" key="3">
    <source>
        <dbReference type="ARBA" id="ARBA00022723"/>
    </source>
</evidence>
<comment type="similarity">
    <text evidence="1">Belongs to the bacterial solute-binding protein ModA family.</text>
</comment>
<name>A0A519B9F6_9DELT</name>
<keyword evidence="3 5" id="KW-0479">Metal-binding</keyword>
<evidence type="ECO:0000313" key="7">
    <source>
        <dbReference type="Proteomes" id="UP000320813"/>
    </source>
</evidence>
<evidence type="ECO:0000313" key="6">
    <source>
        <dbReference type="EMBL" id="RZD13931.1"/>
    </source>
</evidence>
<evidence type="ECO:0000256" key="5">
    <source>
        <dbReference type="PIRSR" id="PIRSR004846-1"/>
    </source>
</evidence>
<accession>A0A519B9F6</accession>